<evidence type="ECO:0000313" key="3">
    <source>
        <dbReference type="Proteomes" id="UP001469553"/>
    </source>
</evidence>
<proteinExistence type="predicted"/>
<feature type="domain" description="Peptide-N-glycosidase F N-terminal" evidence="1">
    <location>
        <begin position="1"/>
        <end position="78"/>
    </location>
</feature>
<comment type="caution">
    <text evidence="2">The sequence shown here is derived from an EMBL/GenBank/DDBJ whole genome shotgun (WGS) entry which is preliminary data.</text>
</comment>
<dbReference type="PANTHER" id="PTHR39319">
    <property type="entry name" value="SI:DKEY-256H2.1"/>
    <property type="match status" value="1"/>
</dbReference>
<accession>A0ABV0ZBS5</accession>
<dbReference type="Proteomes" id="UP001469553">
    <property type="component" value="Unassembled WGS sequence"/>
</dbReference>
<reference evidence="2 3" key="1">
    <citation type="submission" date="2021-06" db="EMBL/GenBank/DDBJ databases">
        <authorList>
            <person name="Palmer J.M."/>
        </authorList>
    </citation>
    <scope>NUCLEOTIDE SEQUENCE [LARGE SCALE GENOMIC DNA]</scope>
    <source>
        <strain evidence="2 3">AS_MEX2019</strain>
        <tissue evidence="2">Muscle</tissue>
    </source>
</reference>
<dbReference type="InterPro" id="IPR015196">
    <property type="entry name" value="PngaseF_N"/>
</dbReference>
<dbReference type="SMART" id="SM01290">
    <property type="entry name" value="N-glycanase_N"/>
    <property type="match status" value="1"/>
</dbReference>
<evidence type="ECO:0000313" key="2">
    <source>
        <dbReference type="EMBL" id="MEQ2303672.1"/>
    </source>
</evidence>
<organism evidence="2 3">
    <name type="scientific">Ameca splendens</name>
    <dbReference type="NCBI Taxonomy" id="208324"/>
    <lineage>
        <taxon>Eukaryota</taxon>
        <taxon>Metazoa</taxon>
        <taxon>Chordata</taxon>
        <taxon>Craniata</taxon>
        <taxon>Vertebrata</taxon>
        <taxon>Euteleostomi</taxon>
        <taxon>Actinopterygii</taxon>
        <taxon>Neopterygii</taxon>
        <taxon>Teleostei</taxon>
        <taxon>Neoteleostei</taxon>
        <taxon>Acanthomorphata</taxon>
        <taxon>Ovalentaria</taxon>
        <taxon>Atherinomorphae</taxon>
        <taxon>Cyprinodontiformes</taxon>
        <taxon>Goodeidae</taxon>
        <taxon>Ameca</taxon>
    </lineage>
</organism>
<gene>
    <name evidence="2" type="ORF">AMECASPLE_019389</name>
</gene>
<sequence>MHFLYKLCVPLSQDPSSVRSQTSYTCECPLAGGANRGTGHWLTDVSPLIPLLDSNKCTFTMKTVPWAMPWVVSLNLRFSVSNQTGKHCGQFNAQPKLRKPLTLQGELYILN</sequence>
<keyword evidence="3" id="KW-1185">Reference proteome</keyword>
<name>A0ABV0ZBS5_9TELE</name>
<dbReference type="EMBL" id="JAHRIP010057990">
    <property type="protein sequence ID" value="MEQ2303672.1"/>
    <property type="molecule type" value="Genomic_DNA"/>
</dbReference>
<dbReference type="Pfam" id="PF09112">
    <property type="entry name" value="N-glycanase_N"/>
    <property type="match status" value="1"/>
</dbReference>
<protein>
    <recommendedName>
        <fullName evidence="1">Peptide-N-glycosidase F N-terminal domain-containing protein</fullName>
    </recommendedName>
</protein>
<evidence type="ECO:0000259" key="1">
    <source>
        <dbReference type="SMART" id="SM01290"/>
    </source>
</evidence>
<dbReference type="InterPro" id="IPR053251">
    <property type="entry name" value="N-glycanase"/>
</dbReference>
<dbReference type="PANTHER" id="PTHR39319:SF1">
    <property type="entry name" value="SI:DKEY-256H2.1"/>
    <property type="match status" value="1"/>
</dbReference>